<dbReference type="Pfam" id="PF00389">
    <property type="entry name" value="2-Hacid_dh"/>
    <property type="match status" value="1"/>
</dbReference>
<evidence type="ECO:0000259" key="4">
    <source>
        <dbReference type="Pfam" id="PF00389"/>
    </source>
</evidence>
<feature type="non-terminal residue" evidence="6">
    <location>
        <position position="1"/>
    </location>
</feature>
<organism evidence="6">
    <name type="scientific">marine sediment metagenome</name>
    <dbReference type="NCBI Taxonomy" id="412755"/>
    <lineage>
        <taxon>unclassified sequences</taxon>
        <taxon>metagenomes</taxon>
        <taxon>ecological metagenomes</taxon>
    </lineage>
</organism>
<dbReference type="Gene3D" id="3.40.50.720">
    <property type="entry name" value="NAD(P)-binding Rossmann-like Domain"/>
    <property type="match status" value="2"/>
</dbReference>
<dbReference type="SUPFAM" id="SSF52283">
    <property type="entry name" value="Formate/glycerate dehydrogenase catalytic domain-like"/>
    <property type="match status" value="1"/>
</dbReference>
<gene>
    <name evidence="6" type="ORF">S12H4_17237</name>
</gene>
<dbReference type="InterPro" id="IPR006139">
    <property type="entry name" value="D-isomer_2_OHA_DH_cat_dom"/>
</dbReference>
<dbReference type="InterPro" id="IPR043322">
    <property type="entry name" value="CtBP"/>
</dbReference>
<dbReference type="CDD" id="cd05299">
    <property type="entry name" value="CtBP_dh"/>
    <property type="match status" value="1"/>
</dbReference>
<dbReference type="InterPro" id="IPR029752">
    <property type="entry name" value="D-isomer_DH_CS1"/>
</dbReference>
<evidence type="ECO:0008006" key="7">
    <source>
        <dbReference type="Google" id="ProtNLM"/>
    </source>
</evidence>
<feature type="domain" description="D-isomer specific 2-hydroxyacid dehydrogenase NAD-binding" evidence="5">
    <location>
        <begin position="63"/>
        <end position="247"/>
    </location>
</feature>
<comment type="caution">
    <text evidence="6">The sequence shown here is derived from an EMBL/GenBank/DDBJ whole genome shotgun (WGS) entry which is preliminary data.</text>
</comment>
<dbReference type="GO" id="GO:0016616">
    <property type="term" value="F:oxidoreductase activity, acting on the CH-OH group of donors, NAD or NADP as acceptor"/>
    <property type="evidence" value="ECO:0007669"/>
    <property type="project" value="InterPro"/>
</dbReference>
<evidence type="ECO:0000256" key="2">
    <source>
        <dbReference type="ARBA" id="ARBA00023002"/>
    </source>
</evidence>
<keyword evidence="2" id="KW-0560">Oxidoreductase</keyword>
<dbReference type="InterPro" id="IPR036291">
    <property type="entry name" value="NAD(P)-bd_dom_sf"/>
</dbReference>
<evidence type="ECO:0000313" key="6">
    <source>
        <dbReference type="EMBL" id="GAI84094.1"/>
    </source>
</evidence>
<dbReference type="InterPro" id="IPR050418">
    <property type="entry name" value="D-iso_2-hydroxyacid_DH_PdxB"/>
</dbReference>
<dbReference type="GO" id="GO:0003714">
    <property type="term" value="F:transcription corepressor activity"/>
    <property type="evidence" value="ECO:0007669"/>
    <property type="project" value="InterPro"/>
</dbReference>
<dbReference type="Pfam" id="PF02826">
    <property type="entry name" value="2-Hacid_dh_C"/>
    <property type="match status" value="1"/>
</dbReference>
<comment type="similarity">
    <text evidence="1">Belongs to the D-isomer specific 2-hydroxyacid dehydrogenase family.</text>
</comment>
<dbReference type="EMBL" id="BARW01008406">
    <property type="protein sequence ID" value="GAI84094.1"/>
    <property type="molecule type" value="Genomic_DNA"/>
</dbReference>
<sequence length="272" mass="29966">LICSSPVQPITRRVLSSLSKCRIVANLAIAYDQIDLEAATEYGIVAINIPDYCIDEVSGRATALMLALGHRLFLLDREVREKQINFVPPNRKTVEEIAYPIFRMRGQTLGIIGLGKIGTTSALKAKGLGMRVIAYDPYVLGAVMRSRGVEPVDLDTLLRESDFVSLHAELTAETRNMIGYEEFKKIKPTCYFINTARGGIVNQPALIRALQEGLIAGAGLDVTVDDPVASDNPLLKMPNVILTGHSAWYSTIADTPAEYWQKAMRSCLIRSR</sequence>
<dbReference type="GO" id="GO:0051287">
    <property type="term" value="F:NAD binding"/>
    <property type="evidence" value="ECO:0007669"/>
    <property type="project" value="InterPro"/>
</dbReference>
<accession>X1TVP3</accession>
<dbReference type="PANTHER" id="PTHR43761">
    <property type="entry name" value="D-ISOMER SPECIFIC 2-HYDROXYACID DEHYDROGENASE FAMILY PROTEIN (AFU_ORTHOLOGUE AFUA_1G13630)"/>
    <property type="match status" value="1"/>
</dbReference>
<protein>
    <recommendedName>
        <fullName evidence="7">C-terminal binding protein</fullName>
    </recommendedName>
</protein>
<proteinExistence type="inferred from homology"/>
<feature type="domain" description="D-isomer specific 2-hydroxyacid dehydrogenase catalytic" evidence="4">
    <location>
        <begin position="2"/>
        <end position="58"/>
    </location>
</feature>
<dbReference type="PANTHER" id="PTHR43761:SF1">
    <property type="entry name" value="D-ISOMER SPECIFIC 2-HYDROXYACID DEHYDROGENASE CATALYTIC DOMAIN-CONTAINING PROTEIN-RELATED"/>
    <property type="match status" value="1"/>
</dbReference>
<reference evidence="6" key="1">
    <citation type="journal article" date="2014" name="Front. Microbiol.">
        <title>High frequency of phylogenetically diverse reductive dehalogenase-homologous genes in deep subseafloor sedimentary metagenomes.</title>
        <authorList>
            <person name="Kawai M."/>
            <person name="Futagami T."/>
            <person name="Toyoda A."/>
            <person name="Takaki Y."/>
            <person name="Nishi S."/>
            <person name="Hori S."/>
            <person name="Arai W."/>
            <person name="Tsubouchi T."/>
            <person name="Morono Y."/>
            <person name="Uchiyama I."/>
            <person name="Ito T."/>
            <person name="Fujiyama A."/>
            <person name="Inagaki F."/>
            <person name="Takami H."/>
        </authorList>
    </citation>
    <scope>NUCLEOTIDE SEQUENCE</scope>
    <source>
        <strain evidence="6">Expedition CK06-06</strain>
    </source>
</reference>
<keyword evidence="3" id="KW-0520">NAD</keyword>
<name>X1TVP3_9ZZZZ</name>
<dbReference type="PROSITE" id="PS00065">
    <property type="entry name" value="D_2_HYDROXYACID_DH_1"/>
    <property type="match status" value="1"/>
</dbReference>
<evidence type="ECO:0000256" key="1">
    <source>
        <dbReference type="ARBA" id="ARBA00005854"/>
    </source>
</evidence>
<dbReference type="SUPFAM" id="SSF51735">
    <property type="entry name" value="NAD(P)-binding Rossmann-fold domains"/>
    <property type="match status" value="1"/>
</dbReference>
<evidence type="ECO:0000256" key="3">
    <source>
        <dbReference type="ARBA" id="ARBA00023027"/>
    </source>
</evidence>
<dbReference type="InterPro" id="IPR006140">
    <property type="entry name" value="D-isomer_DH_NAD-bd"/>
</dbReference>
<dbReference type="AlphaFoldDB" id="X1TVP3"/>
<evidence type="ECO:0000259" key="5">
    <source>
        <dbReference type="Pfam" id="PF02826"/>
    </source>
</evidence>